<evidence type="ECO:0000256" key="2">
    <source>
        <dbReference type="ARBA" id="ARBA00010701"/>
    </source>
</evidence>
<dbReference type="InterPro" id="IPR029058">
    <property type="entry name" value="AB_hydrolase_fold"/>
</dbReference>
<proteinExistence type="inferred from homology"/>
<evidence type="ECO:0000256" key="1">
    <source>
        <dbReference type="ARBA" id="ARBA00004613"/>
    </source>
</evidence>
<dbReference type="GO" id="GO:0005615">
    <property type="term" value="C:extracellular space"/>
    <property type="evidence" value="ECO:0007669"/>
    <property type="project" value="TreeGrafter"/>
</dbReference>
<dbReference type="VEuPathDB" id="VectorBase:CSON003612"/>
<dbReference type="Pfam" id="PF00151">
    <property type="entry name" value="Lipase"/>
    <property type="match status" value="1"/>
</dbReference>
<evidence type="ECO:0000256" key="3">
    <source>
        <dbReference type="ARBA" id="ARBA00022525"/>
    </source>
</evidence>
<evidence type="ECO:0000256" key="4">
    <source>
        <dbReference type="RuleBase" id="RU004262"/>
    </source>
</evidence>
<gene>
    <name evidence="6" type="primary">CSON003612</name>
</gene>
<sequence length="224" mass="25003">MYGRKISIAELSTVENYKYEAYNDIEFELYTQKNPEVHQRVLIDDPSSLHNSNFNPLHPTRILIHGCCTNGSSESIQYPRAGYMKKGEFNVFGVNWSKGAEIFPNFLTYGRRMRSTGEVVAQFIDFLIRDGNASMQDMGVIGHSAGAIVVSFVGTATNSTLAVQIKGFWAKRCKNFEGISNGKCDPEGSVTVYKKMGGEPVDTTEGMFYLKTADKYPFAQGWIS</sequence>
<keyword evidence="3" id="KW-0964">Secreted</keyword>
<organism evidence="6">
    <name type="scientific">Culicoides sonorensis</name>
    <name type="common">Biting midge</name>
    <dbReference type="NCBI Taxonomy" id="179676"/>
    <lineage>
        <taxon>Eukaryota</taxon>
        <taxon>Metazoa</taxon>
        <taxon>Ecdysozoa</taxon>
        <taxon>Arthropoda</taxon>
        <taxon>Hexapoda</taxon>
        <taxon>Insecta</taxon>
        <taxon>Pterygota</taxon>
        <taxon>Neoptera</taxon>
        <taxon>Endopterygota</taxon>
        <taxon>Diptera</taxon>
        <taxon>Nematocera</taxon>
        <taxon>Chironomoidea</taxon>
        <taxon>Ceratopogonidae</taxon>
        <taxon>Ceratopogoninae</taxon>
        <taxon>Culicoides</taxon>
        <taxon>Monoculicoides</taxon>
    </lineage>
</organism>
<dbReference type="GO" id="GO:0016042">
    <property type="term" value="P:lipid catabolic process"/>
    <property type="evidence" value="ECO:0007669"/>
    <property type="project" value="TreeGrafter"/>
</dbReference>
<dbReference type="InterPro" id="IPR000734">
    <property type="entry name" value="TAG_lipase"/>
</dbReference>
<dbReference type="SUPFAM" id="SSF53474">
    <property type="entry name" value="alpha/beta-Hydrolases"/>
    <property type="match status" value="1"/>
</dbReference>
<reference evidence="6" key="1">
    <citation type="submission" date="2018-07" db="EMBL/GenBank/DDBJ databases">
        <authorList>
            <person name="Quirk P.G."/>
            <person name="Krulwich T.A."/>
        </authorList>
    </citation>
    <scope>NUCLEOTIDE SEQUENCE</scope>
</reference>
<dbReference type="AlphaFoldDB" id="A0A336MMA5"/>
<dbReference type="InterPro" id="IPR013818">
    <property type="entry name" value="Lipase"/>
</dbReference>
<dbReference type="PANTHER" id="PTHR11610:SF173">
    <property type="entry name" value="LIPASE DOMAIN-CONTAINING PROTEIN-RELATED"/>
    <property type="match status" value="1"/>
</dbReference>
<evidence type="ECO:0000313" key="6">
    <source>
        <dbReference type="EMBL" id="SSX31416.1"/>
    </source>
</evidence>
<dbReference type="PANTHER" id="PTHR11610">
    <property type="entry name" value="LIPASE"/>
    <property type="match status" value="1"/>
</dbReference>
<dbReference type="EMBL" id="UFQT01001683">
    <property type="protein sequence ID" value="SSX31416.1"/>
    <property type="molecule type" value="Genomic_DNA"/>
</dbReference>
<dbReference type="PRINTS" id="PR00821">
    <property type="entry name" value="TAGLIPASE"/>
</dbReference>
<accession>A0A336MMA5</accession>
<feature type="domain" description="Lipase" evidence="5">
    <location>
        <begin position="20"/>
        <end position="161"/>
    </location>
</feature>
<dbReference type="GO" id="GO:0016298">
    <property type="term" value="F:lipase activity"/>
    <property type="evidence" value="ECO:0007669"/>
    <property type="project" value="InterPro"/>
</dbReference>
<comment type="subcellular location">
    <subcellularLocation>
        <location evidence="1">Secreted</location>
    </subcellularLocation>
</comment>
<comment type="similarity">
    <text evidence="2 4">Belongs to the AB hydrolase superfamily. Lipase family.</text>
</comment>
<protein>
    <submittedName>
        <fullName evidence="6">CSON003612 protein</fullName>
    </submittedName>
</protein>
<dbReference type="OMA" id="IAGAYIK"/>
<evidence type="ECO:0000259" key="5">
    <source>
        <dbReference type="Pfam" id="PF00151"/>
    </source>
</evidence>
<name>A0A336MMA5_CULSO</name>
<dbReference type="Gene3D" id="3.40.50.1820">
    <property type="entry name" value="alpha/beta hydrolase"/>
    <property type="match status" value="2"/>
</dbReference>
<dbReference type="GO" id="GO:0017171">
    <property type="term" value="F:serine hydrolase activity"/>
    <property type="evidence" value="ECO:0007669"/>
    <property type="project" value="TreeGrafter"/>
</dbReference>